<dbReference type="Proteomes" id="UP000012589">
    <property type="component" value="Unassembled WGS sequence"/>
</dbReference>
<name>N1ZYL2_9FIRM</name>
<evidence type="ECO:0000313" key="3">
    <source>
        <dbReference type="EMBL" id="EMZ19243.1"/>
    </source>
</evidence>
<evidence type="ECO:0000259" key="2">
    <source>
        <dbReference type="Pfam" id="PF18852"/>
    </source>
</evidence>
<evidence type="ECO:0000256" key="1">
    <source>
        <dbReference type="SAM" id="MobiDB-lite"/>
    </source>
</evidence>
<sequence length="285" mass="32822">MLDILEENKDYKVYRFDYLTEGSNLKFEHSVYCEDVDISSFIAQGEEKIQAMRQDSMDGEKKAFDIVLAATKQWEQQAAVTQKLNRALEYLHTPEVKHTANEWRKTDNWKNDEEISNRVYRMTGGIWEDTKYDRETKQSVPVAWYVTWDVYVNSPKEGYGEKIAGQNQKRYTDKAAAEKYLEGRKKAYSHLFTEISPQIPKQYEHHFTVYGALLPGYTVEGQEPVKTDHTAADVSEGGISMPEKPEKPSVLGKLSAAKEREKAAAEPKAPNHGHRLNHQLCWWPG</sequence>
<reference evidence="3 4" key="1">
    <citation type="journal article" date="2014" name="Genome Announc.">
        <title>Draft genome sequences of the altered schaedler flora, a defined bacterial community from gnotobiotic mice.</title>
        <authorList>
            <person name="Wannemuehler M.J."/>
            <person name="Overstreet A.M."/>
            <person name="Ward D.V."/>
            <person name="Phillips G.J."/>
        </authorList>
    </citation>
    <scope>NUCLEOTIDE SEQUENCE [LARGE SCALE GENOMIC DNA]</scope>
    <source>
        <strain evidence="3 4">ASF492</strain>
    </source>
</reference>
<proteinExistence type="predicted"/>
<accession>N1ZYL2</accession>
<evidence type="ECO:0000313" key="4">
    <source>
        <dbReference type="Proteomes" id="UP000012589"/>
    </source>
</evidence>
<dbReference type="EMBL" id="AQFT01000169">
    <property type="protein sequence ID" value="EMZ19243.1"/>
    <property type="molecule type" value="Genomic_DNA"/>
</dbReference>
<keyword evidence="4" id="KW-1185">Reference proteome</keyword>
<dbReference type="AlphaFoldDB" id="N1ZYL2"/>
<dbReference type="eggNOG" id="COG4227">
    <property type="taxonomic scope" value="Bacteria"/>
</dbReference>
<dbReference type="InterPro" id="IPR040672">
    <property type="entry name" value="LPD34"/>
</dbReference>
<feature type="domain" description="Large polyvalent protein associated" evidence="2">
    <location>
        <begin position="9"/>
        <end position="221"/>
    </location>
</feature>
<dbReference type="HOGENOM" id="CLU_1014281_0_0_9"/>
<dbReference type="STRING" id="1235802.C823_05602"/>
<dbReference type="Pfam" id="PF18852">
    <property type="entry name" value="LPD34"/>
    <property type="match status" value="1"/>
</dbReference>
<dbReference type="PATRIC" id="fig|1235802.3.peg.5909"/>
<feature type="region of interest" description="Disordered" evidence="1">
    <location>
        <begin position="234"/>
        <end position="276"/>
    </location>
</feature>
<protein>
    <recommendedName>
        <fullName evidence="2">Large polyvalent protein associated domain-containing protein</fullName>
    </recommendedName>
</protein>
<feature type="compositionally biased region" description="Basic and acidic residues" evidence="1">
    <location>
        <begin position="256"/>
        <end position="265"/>
    </location>
</feature>
<gene>
    <name evidence="3" type="ORF">C823_05602</name>
</gene>
<organism evidence="3 4">
    <name type="scientific">Eubacterium plexicaudatum ASF492</name>
    <dbReference type="NCBI Taxonomy" id="1235802"/>
    <lineage>
        <taxon>Bacteria</taxon>
        <taxon>Bacillati</taxon>
        <taxon>Bacillota</taxon>
        <taxon>Clostridia</taxon>
        <taxon>Eubacteriales</taxon>
        <taxon>Eubacteriaceae</taxon>
        <taxon>Eubacterium</taxon>
    </lineage>
</organism>
<comment type="caution">
    <text evidence="3">The sequence shown here is derived from an EMBL/GenBank/DDBJ whole genome shotgun (WGS) entry which is preliminary data.</text>
</comment>